<proteinExistence type="predicted"/>
<comment type="subcellular location">
    <subcellularLocation>
        <location evidence="1">Membrane</location>
        <topology evidence="1">Multi-pass membrane protein</topology>
    </subcellularLocation>
</comment>
<name>A0A8J3QDU8_9ACTN</name>
<evidence type="ECO:0000259" key="6">
    <source>
        <dbReference type="Pfam" id="PF07291"/>
    </source>
</evidence>
<keyword evidence="8" id="KW-1185">Reference proteome</keyword>
<feature type="transmembrane region" description="Helical" evidence="5">
    <location>
        <begin position="113"/>
        <end position="134"/>
    </location>
</feature>
<dbReference type="Pfam" id="PF07291">
    <property type="entry name" value="MauE"/>
    <property type="match status" value="1"/>
</dbReference>
<feature type="transmembrane region" description="Helical" evidence="5">
    <location>
        <begin position="74"/>
        <end position="93"/>
    </location>
</feature>
<organism evidence="7 8">
    <name type="scientific">Rhizocola hellebori</name>
    <dbReference type="NCBI Taxonomy" id="1392758"/>
    <lineage>
        <taxon>Bacteria</taxon>
        <taxon>Bacillati</taxon>
        <taxon>Actinomycetota</taxon>
        <taxon>Actinomycetes</taxon>
        <taxon>Micromonosporales</taxon>
        <taxon>Micromonosporaceae</taxon>
        <taxon>Rhizocola</taxon>
    </lineage>
</organism>
<reference evidence="7" key="1">
    <citation type="submission" date="2021-01" db="EMBL/GenBank/DDBJ databases">
        <title>Whole genome shotgun sequence of Rhizocola hellebori NBRC 109834.</title>
        <authorList>
            <person name="Komaki H."/>
            <person name="Tamura T."/>
        </authorList>
    </citation>
    <scope>NUCLEOTIDE SEQUENCE</scope>
    <source>
        <strain evidence="7">NBRC 109834</strain>
    </source>
</reference>
<dbReference type="GO" id="GO:0016020">
    <property type="term" value="C:membrane"/>
    <property type="evidence" value="ECO:0007669"/>
    <property type="project" value="UniProtKB-SubCell"/>
</dbReference>
<evidence type="ECO:0000256" key="2">
    <source>
        <dbReference type="ARBA" id="ARBA00022692"/>
    </source>
</evidence>
<dbReference type="GO" id="GO:0030416">
    <property type="term" value="P:methylamine metabolic process"/>
    <property type="evidence" value="ECO:0007669"/>
    <property type="project" value="InterPro"/>
</dbReference>
<accession>A0A8J3QDU8</accession>
<evidence type="ECO:0000313" key="7">
    <source>
        <dbReference type="EMBL" id="GIH07805.1"/>
    </source>
</evidence>
<feature type="transmembrane region" description="Helical" evidence="5">
    <location>
        <begin position="46"/>
        <end position="67"/>
    </location>
</feature>
<evidence type="ECO:0000256" key="4">
    <source>
        <dbReference type="ARBA" id="ARBA00023136"/>
    </source>
</evidence>
<comment type="caution">
    <text evidence="7">The sequence shown here is derived from an EMBL/GenBank/DDBJ whole genome shotgun (WGS) entry which is preliminary data.</text>
</comment>
<dbReference type="RefSeq" id="WP_203911576.1">
    <property type="nucleotide sequence ID" value="NZ_BONY01000040.1"/>
</dbReference>
<feature type="domain" description="Methylamine utilisation protein MauE" evidence="6">
    <location>
        <begin position="5"/>
        <end position="132"/>
    </location>
</feature>
<dbReference type="AlphaFoldDB" id="A0A8J3QDU8"/>
<sequence length="187" mass="19270">MLALLAGVAAYTVLFTMLLACAEHLAEPSALSRALAAHRVIPATRAVAAAVIASEGLLGVAGVVALLRDGGRPLTAALAGSGALLVLYVGYGLRLRFLGRSGPCGCSRLELPMTGWVVARAAILAGLALLALAWADSIVPLTRPGAQLAIVLIAAATFTLLLWHLPAAMHEHHRRGGLPGWVSRPAR</sequence>
<gene>
    <name evidence="7" type="ORF">Rhe02_58720</name>
</gene>
<keyword evidence="4 5" id="KW-0472">Membrane</keyword>
<dbReference type="EMBL" id="BONY01000040">
    <property type="protein sequence ID" value="GIH07805.1"/>
    <property type="molecule type" value="Genomic_DNA"/>
</dbReference>
<dbReference type="InterPro" id="IPR009908">
    <property type="entry name" value="Methylamine_util_MauE"/>
</dbReference>
<keyword evidence="3 5" id="KW-1133">Transmembrane helix</keyword>
<evidence type="ECO:0000256" key="1">
    <source>
        <dbReference type="ARBA" id="ARBA00004141"/>
    </source>
</evidence>
<dbReference type="Proteomes" id="UP000612899">
    <property type="component" value="Unassembled WGS sequence"/>
</dbReference>
<keyword evidence="2 5" id="KW-0812">Transmembrane</keyword>
<evidence type="ECO:0000256" key="5">
    <source>
        <dbReference type="SAM" id="Phobius"/>
    </source>
</evidence>
<evidence type="ECO:0000313" key="8">
    <source>
        <dbReference type="Proteomes" id="UP000612899"/>
    </source>
</evidence>
<evidence type="ECO:0000256" key="3">
    <source>
        <dbReference type="ARBA" id="ARBA00022989"/>
    </source>
</evidence>
<feature type="transmembrane region" description="Helical" evidence="5">
    <location>
        <begin position="146"/>
        <end position="165"/>
    </location>
</feature>
<protein>
    <recommendedName>
        <fullName evidence="6">Methylamine utilisation protein MauE domain-containing protein</fullName>
    </recommendedName>
</protein>